<keyword evidence="2" id="KW-0808">Transferase</keyword>
<dbReference type="InterPro" id="IPR050256">
    <property type="entry name" value="Glycosyltransferase_2"/>
</dbReference>
<sequence>MSMIKKLSIIMPVYNEEKFVAKAIRKVLAVNLGKVSKELIVVNDGSTDDTGKELKNSRNLGIKTKGDSIKIITIRKNRGKGAVIRRGLREVTGDVVVIQDADLEYDPRELPILLKPIADGDADVVYGSRFMGNKPHRVLFFWHMVANNTLTLISNTCTNLNLTDMETGYKMFTSKVARKLDLKENRFGLEPEFTAKVARMGARVYEVGISYHGRSYEQGKKIDWKDGLWALWCIFKYNLLSIRTL</sequence>
<dbReference type="CDD" id="cd04179">
    <property type="entry name" value="DPM_DPG-synthase_like"/>
    <property type="match status" value="1"/>
</dbReference>
<proteinExistence type="predicted"/>
<evidence type="ECO:0000259" key="1">
    <source>
        <dbReference type="Pfam" id="PF00535"/>
    </source>
</evidence>
<dbReference type="Gene3D" id="3.90.550.10">
    <property type="entry name" value="Spore Coat Polysaccharide Biosynthesis Protein SpsA, Chain A"/>
    <property type="match status" value="1"/>
</dbReference>
<dbReference type="Proteomes" id="UP000034078">
    <property type="component" value="Unassembled WGS sequence"/>
</dbReference>
<dbReference type="EMBL" id="LCKO01000003">
    <property type="protein sequence ID" value="KKU00972.1"/>
    <property type="molecule type" value="Genomic_DNA"/>
</dbReference>
<dbReference type="AlphaFoldDB" id="A0A837IFB2"/>
<feature type="domain" description="Glycosyltransferase 2-like" evidence="1">
    <location>
        <begin position="8"/>
        <end position="175"/>
    </location>
</feature>
<dbReference type="PANTHER" id="PTHR48090">
    <property type="entry name" value="UNDECAPRENYL-PHOSPHATE 4-DEOXY-4-FORMAMIDO-L-ARABINOSE TRANSFERASE-RELATED"/>
    <property type="match status" value="1"/>
</dbReference>
<dbReference type="SUPFAM" id="SSF53448">
    <property type="entry name" value="Nucleotide-diphospho-sugar transferases"/>
    <property type="match status" value="1"/>
</dbReference>
<dbReference type="InterPro" id="IPR029044">
    <property type="entry name" value="Nucleotide-diphossugar_trans"/>
</dbReference>
<dbReference type="GO" id="GO:0016740">
    <property type="term" value="F:transferase activity"/>
    <property type="evidence" value="ECO:0007669"/>
    <property type="project" value="UniProtKB-KW"/>
</dbReference>
<dbReference type="Pfam" id="PF00535">
    <property type="entry name" value="Glycos_transf_2"/>
    <property type="match status" value="1"/>
</dbReference>
<name>A0A837IFB2_9BACT</name>
<dbReference type="InterPro" id="IPR001173">
    <property type="entry name" value="Glyco_trans_2-like"/>
</dbReference>
<gene>
    <name evidence="2" type="ORF">UX01_C0003G0025</name>
</gene>
<reference evidence="2 3" key="1">
    <citation type="journal article" date="2015" name="Nature">
        <title>rRNA introns, odd ribosomes, and small enigmatic genomes across a large radiation of phyla.</title>
        <authorList>
            <person name="Brown C.T."/>
            <person name="Hug L.A."/>
            <person name="Thomas B.C."/>
            <person name="Sharon I."/>
            <person name="Castelle C.J."/>
            <person name="Singh A."/>
            <person name="Wilkins M.J."/>
            <person name="Williams K.H."/>
            <person name="Banfield J.F."/>
        </authorList>
    </citation>
    <scope>NUCLEOTIDE SEQUENCE [LARGE SCALE GENOMIC DNA]</scope>
</reference>
<dbReference type="PANTHER" id="PTHR48090:SF7">
    <property type="entry name" value="RFBJ PROTEIN"/>
    <property type="match status" value="1"/>
</dbReference>
<organism evidence="2 3">
    <name type="scientific">Candidatus Collierbacteria bacterium GW2011_GWB2_45_17</name>
    <dbReference type="NCBI Taxonomy" id="1618388"/>
    <lineage>
        <taxon>Bacteria</taxon>
        <taxon>Candidatus Collieribacteriota</taxon>
    </lineage>
</organism>
<comment type="caution">
    <text evidence="2">The sequence shown here is derived from an EMBL/GenBank/DDBJ whole genome shotgun (WGS) entry which is preliminary data.</text>
</comment>
<evidence type="ECO:0000313" key="3">
    <source>
        <dbReference type="Proteomes" id="UP000034078"/>
    </source>
</evidence>
<accession>A0A837IFB2</accession>
<evidence type="ECO:0000313" key="2">
    <source>
        <dbReference type="EMBL" id="KKU00972.1"/>
    </source>
</evidence>
<protein>
    <submittedName>
        <fullName evidence="2">Glycosyl transferase family 2</fullName>
    </submittedName>
</protein>